<comment type="subcellular location">
    <subcellularLocation>
        <location evidence="1">Cytoplasm</location>
        <location evidence="1">Cytoskeleton</location>
    </subcellularLocation>
</comment>
<evidence type="ECO:0000313" key="5">
    <source>
        <dbReference type="EMBL" id="CAK9012157.1"/>
    </source>
</evidence>
<feature type="region of interest" description="Disordered" evidence="4">
    <location>
        <begin position="38"/>
        <end position="92"/>
    </location>
</feature>
<organism evidence="5 6">
    <name type="scientific">Durusdinium trenchii</name>
    <dbReference type="NCBI Taxonomy" id="1381693"/>
    <lineage>
        <taxon>Eukaryota</taxon>
        <taxon>Sar</taxon>
        <taxon>Alveolata</taxon>
        <taxon>Dinophyceae</taxon>
        <taxon>Suessiales</taxon>
        <taxon>Symbiodiniaceae</taxon>
        <taxon>Durusdinium</taxon>
    </lineage>
</organism>
<protein>
    <submittedName>
        <fullName evidence="5">Uncharacterized protein</fullName>
    </submittedName>
</protein>
<accession>A0ABP0JD66</accession>
<dbReference type="PANTHER" id="PTHR24107:SF2">
    <property type="entry name" value="NLR FAMILY CARD DOMAIN CONTAINING 3"/>
    <property type="match status" value="1"/>
</dbReference>
<proteinExistence type="predicted"/>
<comment type="caution">
    <text evidence="5">The sequence shown here is derived from an EMBL/GenBank/DDBJ whole genome shotgun (WGS) entry which is preliminary data.</text>
</comment>
<reference evidence="5 6" key="1">
    <citation type="submission" date="2024-02" db="EMBL/GenBank/DDBJ databases">
        <authorList>
            <person name="Chen Y."/>
            <person name="Shah S."/>
            <person name="Dougan E. K."/>
            <person name="Thang M."/>
            <person name="Chan C."/>
        </authorList>
    </citation>
    <scope>NUCLEOTIDE SEQUENCE [LARGE SCALE GENOMIC DNA]</scope>
</reference>
<dbReference type="InterPro" id="IPR032675">
    <property type="entry name" value="LRR_dom_sf"/>
</dbReference>
<evidence type="ECO:0000256" key="1">
    <source>
        <dbReference type="ARBA" id="ARBA00004245"/>
    </source>
</evidence>
<dbReference type="SUPFAM" id="SSF52047">
    <property type="entry name" value="RNI-like"/>
    <property type="match status" value="1"/>
</dbReference>
<keyword evidence="6" id="KW-1185">Reference proteome</keyword>
<sequence>MSDDYVPGCFLKLLRRSHIEGDENQEAAFEAPTVPAPVAFAPTEVPPPPQAPTARAVPPAPPAPTAPAAPPAPPAPTAPDACPPQQSSTPAGVPHEVVLRKAPNDKSIHWSASGRFTHNNKKFQDGGVARILSQLPDTLYHDEVDFSNNELTSIGMASVVAICKRSSSRLKVLKLFKNSIADDCVAHFEDLLKSCRNLREVHLSHNNLSHHGVLKLAECVARSSRAEPLWLRVEHNSFKAPGELLKDLEKNYRACPRLAACKQFWCSRGSPLHVPFLGEVSSRLTLRSRSRTRERRDRLSDSRSRRERREFRERSRRRDSRERERRQGRDRERVRERGMEERDRARERREVEERDRARDRREPQERERARDRREAEERERAQEKEPEERDRAQERREAEERRTRERREAQEGERARERRAAEERERARKRAEEGERARAAHERREAEERRREAEERRREAEERERARKRAEERERARAAWERREAEERERARGRAGEQKATFGSNVLEFAKSRRQRLWPTRFGFEVAMALRSFEAHTHLCGHLGAGPQTRIFGNASNGLSR</sequence>
<dbReference type="Gene3D" id="3.80.10.10">
    <property type="entry name" value="Ribonuclease Inhibitor"/>
    <property type="match status" value="1"/>
</dbReference>
<dbReference type="InterPro" id="IPR052410">
    <property type="entry name" value="DRC5"/>
</dbReference>
<evidence type="ECO:0000256" key="2">
    <source>
        <dbReference type="ARBA" id="ARBA00022490"/>
    </source>
</evidence>
<feature type="compositionally biased region" description="Basic and acidic residues" evidence="4">
    <location>
        <begin position="346"/>
        <end position="497"/>
    </location>
</feature>
<dbReference type="PANTHER" id="PTHR24107">
    <property type="entry name" value="YNEIN REGULATORY COMPLEX SUBUNIT 5"/>
    <property type="match status" value="1"/>
</dbReference>
<name>A0ABP0JD66_9DINO</name>
<evidence type="ECO:0000256" key="3">
    <source>
        <dbReference type="ARBA" id="ARBA00023212"/>
    </source>
</evidence>
<feature type="compositionally biased region" description="Pro residues" evidence="4">
    <location>
        <begin position="58"/>
        <end position="77"/>
    </location>
</feature>
<keyword evidence="3" id="KW-0206">Cytoskeleton</keyword>
<gene>
    <name evidence="5" type="ORF">CCMP2556_LOCUS10738</name>
</gene>
<feature type="region of interest" description="Disordered" evidence="4">
    <location>
        <begin position="346"/>
        <end position="498"/>
    </location>
</feature>
<dbReference type="Proteomes" id="UP001642484">
    <property type="component" value="Unassembled WGS sequence"/>
</dbReference>
<dbReference type="EMBL" id="CAXAMN010005080">
    <property type="protein sequence ID" value="CAK9012157.1"/>
    <property type="molecule type" value="Genomic_DNA"/>
</dbReference>
<keyword evidence="2" id="KW-0963">Cytoplasm</keyword>
<evidence type="ECO:0000256" key="4">
    <source>
        <dbReference type="SAM" id="MobiDB-lite"/>
    </source>
</evidence>
<evidence type="ECO:0000313" key="6">
    <source>
        <dbReference type="Proteomes" id="UP001642484"/>
    </source>
</evidence>